<dbReference type="RefSeq" id="XP_050513729.1">
    <property type="nucleotide sequence ID" value="XM_050657772.1"/>
</dbReference>
<evidence type="ECO:0000313" key="3">
    <source>
        <dbReference type="Proteomes" id="UP001652700"/>
    </source>
</evidence>
<proteinExistence type="predicted"/>
<organism evidence="2 3">
    <name type="scientific">Diabrotica virgifera virgifera</name>
    <name type="common">western corn rootworm</name>
    <dbReference type="NCBI Taxonomy" id="50390"/>
    <lineage>
        <taxon>Eukaryota</taxon>
        <taxon>Metazoa</taxon>
        <taxon>Ecdysozoa</taxon>
        <taxon>Arthropoda</taxon>
        <taxon>Hexapoda</taxon>
        <taxon>Insecta</taxon>
        <taxon>Pterygota</taxon>
        <taxon>Neoptera</taxon>
        <taxon>Endopterygota</taxon>
        <taxon>Coleoptera</taxon>
        <taxon>Polyphaga</taxon>
        <taxon>Cucujiformia</taxon>
        <taxon>Chrysomeloidea</taxon>
        <taxon>Chrysomelidae</taxon>
        <taxon>Galerucinae</taxon>
        <taxon>Diabroticina</taxon>
        <taxon>Diabroticites</taxon>
        <taxon>Diabrotica</taxon>
    </lineage>
</organism>
<protein>
    <submittedName>
        <fullName evidence="2">Uncharacterized protein</fullName>
    </submittedName>
</protein>
<dbReference type="EnsemblMetazoa" id="XM_050657772.1">
    <property type="protein sequence ID" value="XP_050513729.1"/>
    <property type="gene ID" value="LOC126889456"/>
</dbReference>
<keyword evidence="3" id="KW-1185">Reference proteome</keyword>
<name>A0ABM5KU60_DIAVI</name>
<sequence>MQRYKISSETCSKNKNYLPDDEKYRQKIRKLKQQHVILEHKETTKNPKINFHDSLPFIVHKIPISPQCKKLENKDNVKSIFKKILQQNCSQSEEKKTTLLENVAVGTSKPIVDINTLLNDSNVFKNRSVVTMWNEAVKNKPNRDASNLVRVCAKHRRQYSQQSKERKEHKETHIGLTTIDLHDCKNQRSTQKSLQGENNSTQVSFIEKM</sequence>
<reference evidence="2" key="1">
    <citation type="submission" date="2025-05" db="UniProtKB">
        <authorList>
            <consortium name="EnsemblMetazoa"/>
        </authorList>
    </citation>
    <scope>IDENTIFICATION</scope>
</reference>
<dbReference type="Proteomes" id="UP001652700">
    <property type="component" value="Unplaced"/>
</dbReference>
<evidence type="ECO:0000313" key="2">
    <source>
        <dbReference type="EnsemblMetazoa" id="XP_050513729.1"/>
    </source>
</evidence>
<accession>A0ABM5KU60</accession>
<evidence type="ECO:0000256" key="1">
    <source>
        <dbReference type="SAM" id="MobiDB-lite"/>
    </source>
</evidence>
<feature type="region of interest" description="Disordered" evidence="1">
    <location>
        <begin position="188"/>
        <end position="209"/>
    </location>
</feature>
<dbReference type="GeneID" id="126889456"/>